<feature type="transmembrane region" description="Helical" evidence="2">
    <location>
        <begin position="6"/>
        <end position="28"/>
    </location>
</feature>
<keyword evidence="4" id="KW-1185">Reference proteome</keyword>
<protein>
    <recommendedName>
        <fullName evidence="5">DMT family transporter</fullName>
    </recommendedName>
</protein>
<feature type="transmembrane region" description="Helical" evidence="2">
    <location>
        <begin position="108"/>
        <end position="126"/>
    </location>
</feature>
<dbReference type="Proteomes" id="UP001596074">
    <property type="component" value="Unassembled WGS sequence"/>
</dbReference>
<reference evidence="4" key="1">
    <citation type="journal article" date="2019" name="Int. J. Syst. Evol. Microbiol.">
        <title>The Global Catalogue of Microorganisms (GCM) 10K type strain sequencing project: providing services to taxonomists for standard genome sequencing and annotation.</title>
        <authorList>
            <consortium name="The Broad Institute Genomics Platform"/>
            <consortium name="The Broad Institute Genome Sequencing Center for Infectious Disease"/>
            <person name="Wu L."/>
            <person name="Ma J."/>
        </authorList>
    </citation>
    <scope>NUCLEOTIDE SEQUENCE [LARGE SCALE GENOMIC DNA]</scope>
    <source>
        <strain evidence="4">KCTC 42087</strain>
    </source>
</reference>
<organism evidence="3 4">
    <name type="scientific">Actinomadura rugatobispora</name>
    <dbReference type="NCBI Taxonomy" id="1994"/>
    <lineage>
        <taxon>Bacteria</taxon>
        <taxon>Bacillati</taxon>
        <taxon>Actinomycetota</taxon>
        <taxon>Actinomycetes</taxon>
        <taxon>Streptosporangiales</taxon>
        <taxon>Thermomonosporaceae</taxon>
        <taxon>Actinomadura</taxon>
    </lineage>
</organism>
<name>A0ABW1ABD9_9ACTN</name>
<feature type="transmembrane region" description="Helical" evidence="2">
    <location>
        <begin position="170"/>
        <end position="190"/>
    </location>
</feature>
<feature type="region of interest" description="Disordered" evidence="1">
    <location>
        <begin position="291"/>
        <end position="331"/>
    </location>
</feature>
<proteinExistence type="predicted"/>
<feature type="transmembrane region" description="Helical" evidence="2">
    <location>
        <begin position="234"/>
        <end position="255"/>
    </location>
</feature>
<gene>
    <name evidence="3" type="ORF">ACFPZN_37945</name>
</gene>
<keyword evidence="2" id="KW-0472">Membrane</keyword>
<keyword evidence="2" id="KW-1133">Transmembrane helix</keyword>
<dbReference type="EMBL" id="JBHSON010000069">
    <property type="protein sequence ID" value="MFC5751434.1"/>
    <property type="molecule type" value="Genomic_DNA"/>
</dbReference>
<sequence>MTPEDWPAVCAAFASSGVYFAGIALLKVAADRVRPPDVPSLTRLAVRLLTTRLSIAGAVVMAVGLILQWNALSALPLPIAQPVFVSSLAMLPAISLLCFTEHPSGRELLALALVAGATAMTAAATADIPLSGHPPSPRLLTVIVAPCLMLPIALFVIYETGPVGRHARPSTGVVFGLTAGVLIGTAEVALNAMTRLPFSAADLLGTPYPYLFVIAAGLGVSQLQVALRRHRMLVVVLVATVVAKTHLLLTGTLLHKETWPAGTATALLLAGGIAVLAAAIAVLPRYEAAAPERSGSGAVNPEAGPESEPVPAWARGTDGRLRPADRRHRGR</sequence>
<evidence type="ECO:0008006" key="5">
    <source>
        <dbReference type="Google" id="ProtNLM"/>
    </source>
</evidence>
<feature type="transmembrane region" description="Helical" evidence="2">
    <location>
        <begin position="79"/>
        <end position="99"/>
    </location>
</feature>
<comment type="caution">
    <text evidence="3">The sequence shown here is derived from an EMBL/GenBank/DDBJ whole genome shotgun (WGS) entry which is preliminary data.</text>
</comment>
<evidence type="ECO:0000313" key="4">
    <source>
        <dbReference type="Proteomes" id="UP001596074"/>
    </source>
</evidence>
<dbReference type="InterPro" id="IPR037185">
    <property type="entry name" value="EmrE-like"/>
</dbReference>
<feature type="transmembrane region" description="Helical" evidence="2">
    <location>
        <begin position="49"/>
        <end position="67"/>
    </location>
</feature>
<evidence type="ECO:0000256" key="2">
    <source>
        <dbReference type="SAM" id="Phobius"/>
    </source>
</evidence>
<feature type="transmembrane region" description="Helical" evidence="2">
    <location>
        <begin position="138"/>
        <end position="158"/>
    </location>
</feature>
<dbReference type="SUPFAM" id="SSF103481">
    <property type="entry name" value="Multidrug resistance efflux transporter EmrE"/>
    <property type="match status" value="1"/>
</dbReference>
<evidence type="ECO:0000313" key="3">
    <source>
        <dbReference type="EMBL" id="MFC5751434.1"/>
    </source>
</evidence>
<dbReference type="RefSeq" id="WP_378287349.1">
    <property type="nucleotide sequence ID" value="NZ_JBHSON010000069.1"/>
</dbReference>
<evidence type="ECO:0000256" key="1">
    <source>
        <dbReference type="SAM" id="MobiDB-lite"/>
    </source>
</evidence>
<feature type="transmembrane region" description="Helical" evidence="2">
    <location>
        <begin position="261"/>
        <end position="283"/>
    </location>
</feature>
<feature type="transmembrane region" description="Helical" evidence="2">
    <location>
        <begin position="210"/>
        <end position="227"/>
    </location>
</feature>
<accession>A0ABW1ABD9</accession>
<keyword evidence="2" id="KW-0812">Transmembrane</keyword>